<dbReference type="Proteomes" id="UP000507222">
    <property type="component" value="Unassembled WGS sequence"/>
</dbReference>
<sequence length="162" mass="17447">MKLVNCSTSKWTRRSVLKKAEVGGYPNAADTLRTYKTVKNDFGSVIKELNSLGYCVSFPDIDGSSPTTSSGNLLVVAVTPPLAAVSHTTTSPTPPTPSLVVVSYTTNSESVTKDTTTLEVDVEMANANAVHKEARGKMRCISLKALKSKSSDIRPFKKHKKN</sequence>
<accession>A0A6J5V0Q6</accession>
<evidence type="ECO:0000313" key="4">
    <source>
        <dbReference type="Proteomes" id="UP000507245"/>
    </source>
</evidence>
<evidence type="ECO:0000313" key="3">
    <source>
        <dbReference type="Proteomes" id="UP000507222"/>
    </source>
</evidence>
<evidence type="ECO:0000313" key="1">
    <source>
        <dbReference type="EMBL" id="CAB4282509.1"/>
    </source>
</evidence>
<dbReference type="EMBL" id="CAEKKB010000006">
    <property type="protein sequence ID" value="CAB4312921.1"/>
    <property type="molecule type" value="Genomic_DNA"/>
</dbReference>
<dbReference type="EMBL" id="CAEKDK010000006">
    <property type="protein sequence ID" value="CAB4282509.1"/>
    <property type="molecule type" value="Genomic_DNA"/>
</dbReference>
<dbReference type="AlphaFoldDB" id="A0A6J5V0Q6"/>
<proteinExistence type="predicted"/>
<keyword evidence="4" id="KW-1185">Reference proteome</keyword>
<evidence type="ECO:0000313" key="2">
    <source>
        <dbReference type="EMBL" id="CAB4312921.1"/>
    </source>
</evidence>
<reference evidence="4" key="1">
    <citation type="journal article" date="2020" name="Genome Biol.">
        <title>Gamete binning: chromosome-level and haplotype-resolved genome assembly enabled by high-throughput single-cell sequencing of gamete genomes.</title>
        <authorList>
            <person name="Campoy J.A."/>
            <person name="Sun H."/>
            <person name="Goel M."/>
            <person name="Jiao W.-B."/>
            <person name="Folz-Donahue K."/>
            <person name="Wang N."/>
            <person name="Rubio M."/>
            <person name="Liu C."/>
            <person name="Kukat C."/>
            <person name="Ruiz D."/>
            <person name="Huettel B."/>
            <person name="Schneeberger K."/>
        </authorList>
    </citation>
    <scope>NUCLEOTIDE SEQUENCE [LARGE SCALE GENOMIC DNA]</scope>
    <source>
        <strain evidence="4">cv. Rojo Pasion</strain>
    </source>
</reference>
<reference evidence="1 3" key="2">
    <citation type="submission" date="2020-05" db="EMBL/GenBank/DDBJ databases">
        <authorList>
            <person name="Campoy J."/>
            <person name="Schneeberger K."/>
            <person name="Spophaly S."/>
        </authorList>
    </citation>
    <scope>NUCLEOTIDE SEQUENCE [LARGE SCALE GENOMIC DNA]</scope>
    <source>
        <strain evidence="1">PruArmRojPasFocal</strain>
    </source>
</reference>
<gene>
    <name evidence="1" type="ORF">CURHAP_LOCUS36004</name>
    <name evidence="2" type="ORF">ORAREDHAP_LOCUS35617</name>
</gene>
<name>A0A6J5V0Q6_PRUAR</name>
<organism evidence="1 3">
    <name type="scientific">Prunus armeniaca</name>
    <name type="common">Apricot</name>
    <name type="synonym">Armeniaca vulgaris</name>
    <dbReference type="NCBI Taxonomy" id="36596"/>
    <lineage>
        <taxon>Eukaryota</taxon>
        <taxon>Viridiplantae</taxon>
        <taxon>Streptophyta</taxon>
        <taxon>Embryophyta</taxon>
        <taxon>Tracheophyta</taxon>
        <taxon>Spermatophyta</taxon>
        <taxon>Magnoliopsida</taxon>
        <taxon>eudicotyledons</taxon>
        <taxon>Gunneridae</taxon>
        <taxon>Pentapetalae</taxon>
        <taxon>rosids</taxon>
        <taxon>fabids</taxon>
        <taxon>Rosales</taxon>
        <taxon>Rosaceae</taxon>
        <taxon>Amygdaloideae</taxon>
        <taxon>Amygdaleae</taxon>
        <taxon>Prunus</taxon>
    </lineage>
</organism>
<dbReference type="Proteomes" id="UP000507245">
    <property type="component" value="Unassembled WGS sequence"/>
</dbReference>
<protein>
    <submittedName>
        <fullName evidence="1">Uncharacterized protein</fullName>
    </submittedName>
</protein>